<dbReference type="Pfam" id="PF08240">
    <property type="entry name" value="ADH_N"/>
    <property type="match status" value="1"/>
</dbReference>
<gene>
    <name evidence="3" type="ORF">ETD85_34440</name>
</gene>
<keyword evidence="4" id="KW-1185">Reference proteome</keyword>
<dbReference type="InterPro" id="IPR036291">
    <property type="entry name" value="NAD(P)-bd_dom_sf"/>
</dbReference>
<proteinExistence type="predicted"/>
<evidence type="ECO:0000313" key="3">
    <source>
        <dbReference type="EMBL" id="TMR28836.1"/>
    </source>
</evidence>
<feature type="domain" description="Enoyl reductase (ER)" evidence="2">
    <location>
        <begin position="10"/>
        <end position="312"/>
    </location>
</feature>
<keyword evidence="1" id="KW-0521">NADP</keyword>
<dbReference type="PANTHER" id="PTHR44154:SF1">
    <property type="entry name" value="QUINONE OXIDOREDUCTASE"/>
    <property type="match status" value="1"/>
</dbReference>
<dbReference type="InterPro" id="IPR011032">
    <property type="entry name" value="GroES-like_sf"/>
</dbReference>
<dbReference type="InterPro" id="IPR013154">
    <property type="entry name" value="ADH-like_N"/>
</dbReference>
<dbReference type="Gene3D" id="3.40.50.720">
    <property type="entry name" value="NAD(P)-binding Rossmann-like Domain"/>
    <property type="match status" value="1"/>
</dbReference>
<evidence type="ECO:0000259" key="2">
    <source>
        <dbReference type="SMART" id="SM00829"/>
    </source>
</evidence>
<reference evidence="3 4" key="1">
    <citation type="submission" date="2019-05" db="EMBL/GenBank/DDBJ databases">
        <title>Draft genome sequence of Nonomuraea zeae DSM 100528.</title>
        <authorList>
            <person name="Saricaoglu S."/>
            <person name="Isik K."/>
        </authorList>
    </citation>
    <scope>NUCLEOTIDE SEQUENCE [LARGE SCALE GENOMIC DNA]</scope>
    <source>
        <strain evidence="3 4">DSM 100528</strain>
    </source>
</reference>
<dbReference type="SMART" id="SM00829">
    <property type="entry name" value="PKS_ER"/>
    <property type="match status" value="1"/>
</dbReference>
<dbReference type="GO" id="GO:0016491">
    <property type="term" value="F:oxidoreductase activity"/>
    <property type="evidence" value="ECO:0007669"/>
    <property type="project" value="InterPro"/>
</dbReference>
<protein>
    <submittedName>
        <fullName evidence="3">NADP-dependent oxidoreductase</fullName>
    </submittedName>
</protein>
<dbReference type="Proteomes" id="UP000306628">
    <property type="component" value="Unassembled WGS sequence"/>
</dbReference>
<sequence>MRALNVPEAGAAPVVSDLPIPQVADGTVLVRVVAAALNAVDNALASGMMAEMMPHAYPLVIGRDAAGIVEAVGAGVDHVAVGDAVIGNISLIPPIQAGTVAEYALFPAAAVTAKPAALDFVSAAALPLAGAAAHASVEAIEARAGQTVLVTGATGGVGSYAVQLLAARGVTVVATGAPADADRLTALGATTVVDHTAATPIADQVAATCPDGVDALIDLVSYSPDGLALSAVRKGGRVASTLGAADEQTLAGAGLTGANVMAAPVREIVGPLAAQAAAGTLKIDVTTVLPLDRAAEGLATIAAGAARGKIAVRIGD</sequence>
<dbReference type="CDD" id="cd05289">
    <property type="entry name" value="MDR_like_2"/>
    <property type="match status" value="1"/>
</dbReference>
<dbReference type="InterPro" id="IPR020843">
    <property type="entry name" value="ER"/>
</dbReference>
<dbReference type="InterPro" id="IPR051603">
    <property type="entry name" value="Zinc-ADH_QOR/CCCR"/>
</dbReference>
<evidence type="ECO:0000313" key="4">
    <source>
        <dbReference type="Proteomes" id="UP000306628"/>
    </source>
</evidence>
<dbReference type="EMBL" id="VCKX01000133">
    <property type="protein sequence ID" value="TMR28836.1"/>
    <property type="molecule type" value="Genomic_DNA"/>
</dbReference>
<dbReference type="OrthoDB" id="3727682at2"/>
<dbReference type="AlphaFoldDB" id="A0A5S4G744"/>
<dbReference type="PANTHER" id="PTHR44154">
    <property type="entry name" value="QUINONE OXIDOREDUCTASE"/>
    <property type="match status" value="1"/>
</dbReference>
<evidence type="ECO:0000256" key="1">
    <source>
        <dbReference type="ARBA" id="ARBA00022857"/>
    </source>
</evidence>
<organism evidence="3 4">
    <name type="scientific">Nonomuraea zeae</name>
    <dbReference type="NCBI Taxonomy" id="1642303"/>
    <lineage>
        <taxon>Bacteria</taxon>
        <taxon>Bacillati</taxon>
        <taxon>Actinomycetota</taxon>
        <taxon>Actinomycetes</taxon>
        <taxon>Streptosporangiales</taxon>
        <taxon>Streptosporangiaceae</taxon>
        <taxon>Nonomuraea</taxon>
    </lineage>
</organism>
<accession>A0A5S4G744</accession>
<dbReference type="RefSeq" id="WP_138693997.1">
    <property type="nucleotide sequence ID" value="NZ_JBHSAZ010000025.1"/>
</dbReference>
<name>A0A5S4G744_9ACTN</name>
<dbReference type="SUPFAM" id="SSF51735">
    <property type="entry name" value="NAD(P)-binding Rossmann-fold domains"/>
    <property type="match status" value="1"/>
</dbReference>
<dbReference type="Gene3D" id="3.90.180.10">
    <property type="entry name" value="Medium-chain alcohol dehydrogenases, catalytic domain"/>
    <property type="match status" value="1"/>
</dbReference>
<comment type="caution">
    <text evidence="3">The sequence shown here is derived from an EMBL/GenBank/DDBJ whole genome shotgun (WGS) entry which is preliminary data.</text>
</comment>
<dbReference type="Pfam" id="PF13602">
    <property type="entry name" value="ADH_zinc_N_2"/>
    <property type="match status" value="1"/>
</dbReference>
<dbReference type="SUPFAM" id="SSF50129">
    <property type="entry name" value="GroES-like"/>
    <property type="match status" value="1"/>
</dbReference>